<comment type="subcellular location">
    <subcellularLocation>
        <location evidence="1">Nucleus</location>
    </subcellularLocation>
</comment>
<feature type="DNA-binding region" description="HMG box" evidence="4">
    <location>
        <begin position="112"/>
        <end position="158"/>
    </location>
</feature>
<dbReference type="PANTHER" id="PTHR46318">
    <property type="entry name" value="UPSTREAM BINDING TRANSCRIPTION FACTOR"/>
    <property type="match status" value="1"/>
</dbReference>
<name>A0A2K5Q082_CEBIM</name>
<sequence length="201" mass="23139">MNGEADCPTDLEMAAPKGQDRWSQEDMLTLLECMKNNLPSNDSSKFKTTESHMDWEKVAFKDFSGDMCKLKWVEISNEVRKFRTLTELILDAQEHVKNPYKGKKLKKHPDFPKKPLTPYFRFFMEKRAKYAKLHPEMSNLDLTKILSKKYKELPEKKKVGGGDGAGVWRAGTVVGPFDEDVGQLTAHTQTLSWDGRERPRV</sequence>
<evidence type="ECO:0000256" key="1">
    <source>
        <dbReference type="ARBA" id="ARBA00004123"/>
    </source>
</evidence>
<dbReference type="Proteomes" id="UP000233040">
    <property type="component" value="Unassembled WGS sequence"/>
</dbReference>
<evidence type="ECO:0000256" key="2">
    <source>
        <dbReference type="ARBA" id="ARBA00023125"/>
    </source>
</evidence>
<dbReference type="Ensembl" id="ENSCCAT00000026686.1">
    <property type="protein sequence ID" value="ENSCCAP00000009303.1"/>
    <property type="gene ID" value="ENSCCAG00000022278.1"/>
</dbReference>
<dbReference type="AlphaFoldDB" id="A0A2K5Q082"/>
<evidence type="ECO:0000256" key="3">
    <source>
        <dbReference type="ARBA" id="ARBA00023242"/>
    </source>
</evidence>
<evidence type="ECO:0000256" key="4">
    <source>
        <dbReference type="PROSITE-ProRule" id="PRU00267"/>
    </source>
</evidence>
<keyword evidence="3 4" id="KW-0539">Nucleus</keyword>
<dbReference type="Gene3D" id="1.10.30.10">
    <property type="entry name" value="High mobility group box domain"/>
    <property type="match status" value="1"/>
</dbReference>
<reference evidence="6" key="2">
    <citation type="submission" date="2025-09" db="UniProtKB">
        <authorList>
            <consortium name="Ensembl"/>
        </authorList>
    </citation>
    <scope>IDENTIFICATION</scope>
</reference>
<gene>
    <name evidence="6" type="primary">UBTF</name>
</gene>
<dbReference type="InterPro" id="IPR036910">
    <property type="entry name" value="HMG_box_dom_sf"/>
</dbReference>
<dbReference type="CDD" id="cd21998">
    <property type="entry name" value="HMG-box_UBF1_rpt1-like"/>
    <property type="match status" value="1"/>
</dbReference>
<dbReference type="PROSITE" id="PS50118">
    <property type="entry name" value="HMG_BOX_2"/>
    <property type="match status" value="1"/>
</dbReference>
<dbReference type="SMART" id="SM00398">
    <property type="entry name" value="HMG"/>
    <property type="match status" value="1"/>
</dbReference>
<dbReference type="InterPro" id="IPR009071">
    <property type="entry name" value="HMG_box_dom"/>
</dbReference>
<dbReference type="Pfam" id="PF00505">
    <property type="entry name" value="HMG_box"/>
    <property type="match status" value="1"/>
</dbReference>
<organism evidence="6 7">
    <name type="scientific">Cebus imitator</name>
    <name type="common">Panamanian white-faced capuchin</name>
    <name type="synonym">Cebus capucinus imitator</name>
    <dbReference type="NCBI Taxonomy" id="2715852"/>
    <lineage>
        <taxon>Eukaryota</taxon>
        <taxon>Metazoa</taxon>
        <taxon>Chordata</taxon>
        <taxon>Craniata</taxon>
        <taxon>Vertebrata</taxon>
        <taxon>Euteleostomi</taxon>
        <taxon>Mammalia</taxon>
        <taxon>Eutheria</taxon>
        <taxon>Euarchontoglires</taxon>
        <taxon>Primates</taxon>
        <taxon>Haplorrhini</taxon>
        <taxon>Platyrrhini</taxon>
        <taxon>Cebidae</taxon>
        <taxon>Cebinae</taxon>
        <taxon>Cebus</taxon>
    </lineage>
</organism>
<evidence type="ECO:0000313" key="6">
    <source>
        <dbReference type="Ensembl" id="ENSCCAP00000009303.1"/>
    </source>
</evidence>
<dbReference type="GO" id="GO:0005634">
    <property type="term" value="C:nucleus"/>
    <property type="evidence" value="ECO:0007669"/>
    <property type="project" value="UniProtKB-SubCell"/>
</dbReference>
<evidence type="ECO:0000313" key="7">
    <source>
        <dbReference type="Proteomes" id="UP000233040"/>
    </source>
</evidence>
<dbReference type="PANTHER" id="PTHR46318:SF4">
    <property type="entry name" value="NUCLEOLAR TRANSCRIPTION FACTOR 1"/>
    <property type="match status" value="1"/>
</dbReference>
<dbReference type="GeneTree" id="ENSGT00940000161141"/>
<reference evidence="6" key="1">
    <citation type="submission" date="2025-08" db="UniProtKB">
        <authorList>
            <consortium name="Ensembl"/>
        </authorList>
    </citation>
    <scope>IDENTIFICATION</scope>
</reference>
<proteinExistence type="predicted"/>
<keyword evidence="7" id="KW-1185">Reference proteome</keyword>
<evidence type="ECO:0000259" key="5">
    <source>
        <dbReference type="PROSITE" id="PS50118"/>
    </source>
</evidence>
<feature type="domain" description="HMG box" evidence="5">
    <location>
        <begin position="112"/>
        <end position="158"/>
    </location>
</feature>
<protein>
    <submittedName>
        <fullName evidence="6">Upstream binding transcription factor</fullName>
    </submittedName>
</protein>
<dbReference type="GO" id="GO:0003677">
    <property type="term" value="F:DNA binding"/>
    <property type="evidence" value="ECO:0007669"/>
    <property type="project" value="UniProtKB-UniRule"/>
</dbReference>
<dbReference type="SUPFAM" id="SSF47095">
    <property type="entry name" value="HMG-box"/>
    <property type="match status" value="1"/>
</dbReference>
<accession>A0A2K5Q082</accession>
<keyword evidence="2 4" id="KW-0238">DNA-binding</keyword>
<dbReference type="InterPro" id="IPR051762">
    <property type="entry name" value="UBF1"/>
</dbReference>